<name>A0ABN0YZP4_9ACTN</name>
<organism evidence="2 3">
    <name type="scientific">Streptomyces luteireticuli</name>
    <dbReference type="NCBI Taxonomy" id="173858"/>
    <lineage>
        <taxon>Bacteria</taxon>
        <taxon>Bacillati</taxon>
        <taxon>Actinomycetota</taxon>
        <taxon>Actinomycetes</taxon>
        <taxon>Kitasatosporales</taxon>
        <taxon>Streptomycetaceae</taxon>
        <taxon>Streptomyces</taxon>
    </lineage>
</organism>
<evidence type="ECO:0000313" key="3">
    <source>
        <dbReference type="Proteomes" id="UP001500879"/>
    </source>
</evidence>
<sequence length="68" mass="7662">MSPTPVHCDTDTVAAARYFQVTPAAVRQWLRRGHIEHRGYDTAGRALVDLHDIRAYLTRRETSQALAA</sequence>
<evidence type="ECO:0000313" key="2">
    <source>
        <dbReference type="EMBL" id="GAA0423750.1"/>
    </source>
</evidence>
<comment type="caution">
    <text evidence="2">The sequence shown here is derived from an EMBL/GenBank/DDBJ whole genome shotgun (WGS) entry which is preliminary data.</text>
</comment>
<dbReference type="InterPro" id="IPR041657">
    <property type="entry name" value="HTH_17"/>
</dbReference>
<dbReference type="Pfam" id="PF12728">
    <property type="entry name" value="HTH_17"/>
    <property type="match status" value="1"/>
</dbReference>
<gene>
    <name evidence="2" type="ORF">GCM10010357_51520</name>
</gene>
<keyword evidence="3" id="KW-1185">Reference proteome</keyword>
<dbReference type="RefSeq" id="WP_344028816.1">
    <property type="nucleotide sequence ID" value="NZ_BAAABX010000055.1"/>
</dbReference>
<dbReference type="Proteomes" id="UP001500879">
    <property type="component" value="Unassembled WGS sequence"/>
</dbReference>
<dbReference type="EMBL" id="BAAABX010000055">
    <property type="protein sequence ID" value="GAA0423750.1"/>
    <property type="molecule type" value="Genomic_DNA"/>
</dbReference>
<proteinExistence type="predicted"/>
<reference evidence="2 3" key="1">
    <citation type="journal article" date="2019" name="Int. J. Syst. Evol. Microbiol.">
        <title>The Global Catalogue of Microorganisms (GCM) 10K type strain sequencing project: providing services to taxonomists for standard genome sequencing and annotation.</title>
        <authorList>
            <consortium name="The Broad Institute Genomics Platform"/>
            <consortium name="The Broad Institute Genome Sequencing Center for Infectious Disease"/>
            <person name="Wu L."/>
            <person name="Ma J."/>
        </authorList>
    </citation>
    <scope>NUCLEOTIDE SEQUENCE [LARGE SCALE GENOMIC DNA]</scope>
    <source>
        <strain evidence="2 3">JCM 4788</strain>
    </source>
</reference>
<protein>
    <recommendedName>
        <fullName evidence="1">Helix-turn-helix domain-containing protein</fullName>
    </recommendedName>
</protein>
<evidence type="ECO:0000259" key="1">
    <source>
        <dbReference type="Pfam" id="PF12728"/>
    </source>
</evidence>
<feature type="domain" description="Helix-turn-helix" evidence="1">
    <location>
        <begin position="15"/>
        <end position="60"/>
    </location>
</feature>
<accession>A0ABN0YZP4</accession>